<comment type="caution">
    <text evidence="9">The sequence shown here is derived from an EMBL/GenBank/DDBJ whole genome shotgun (WGS) entry which is preliminary data.</text>
</comment>
<name>A0A8X6H6M7_TRICU</name>
<feature type="domain" description="Poly(A) RNA polymerase mitochondrial-like central palm" evidence="8">
    <location>
        <begin position="726"/>
        <end position="859"/>
    </location>
</feature>
<evidence type="ECO:0000259" key="8">
    <source>
        <dbReference type="Pfam" id="PF22600"/>
    </source>
</evidence>
<dbReference type="OrthoDB" id="407432at2759"/>
<accession>A0A8X6H6M7</accession>
<dbReference type="PANTHER" id="PTHR12271:SF66">
    <property type="entry name" value="TERMINAL URIDYLYLTRANSFERASE TAILOR"/>
    <property type="match status" value="1"/>
</dbReference>
<dbReference type="AlphaFoldDB" id="A0A8X6H6M7"/>
<dbReference type="InterPro" id="IPR002058">
    <property type="entry name" value="PAP_assoc"/>
</dbReference>
<evidence type="ECO:0000313" key="9">
    <source>
        <dbReference type="EMBL" id="GFR16160.1"/>
    </source>
</evidence>
<keyword evidence="5" id="KW-0460">Magnesium</keyword>
<dbReference type="GO" id="GO:0031123">
    <property type="term" value="P:RNA 3'-end processing"/>
    <property type="evidence" value="ECO:0007669"/>
    <property type="project" value="TreeGrafter"/>
</dbReference>
<feature type="domain" description="PAP-associated" evidence="7">
    <location>
        <begin position="958"/>
        <end position="1006"/>
    </location>
</feature>
<dbReference type="Gene3D" id="3.30.460.10">
    <property type="entry name" value="Beta Polymerase, domain 2"/>
    <property type="match status" value="1"/>
</dbReference>
<feature type="compositionally biased region" description="Basic and acidic residues" evidence="6">
    <location>
        <begin position="1"/>
        <end position="24"/>
    </location>
</feature>
<organism evidence="9 10">
    <name type="scientific">Trichonephila clavata</name>
    <name type="common">Joro spider</name>
    <name type="synonym">Nephila clavata</name>
    <dbReference type="NCBI Taxonomy" id="2740835"/>
    <lineage>
        <taxon>Eukaryota</taxon>
        <taxon>Metazoa</taxon>
        <taxon>Ecdysozoa</taxon>
        <taxon>Arthropoda</taxon>
        <taxon>Chelicerata</taxon>
        <taxon>Arachnida</taxon>
        <taxon>Araneae</taxon>
        <taxon>Araneomorphae</taxon>
        <taxon>Entelegynae</taxon>
        <taxon>Araneoidea</taxon>
        <taxon>Nephilidae</taxon>
        <taxon>Trichonephila</taxon>
    </lineage>
</organism>
<evidence type="ECO:0000259" key="7">
    <source>
        <dbReference type="Pfam" id="PF03828"/>
    </source>
</evidence>
<evidence type="ECO:0000256" key="1">
    <source>
        <dbReference type="ARBA" id="ARBA00001936"/>
    </source>
</evidence>
<dbReference type="Proteomes" id="UP000887116">
    <property type="component" value="Unassembled WGS sequence"/>
</dbReference>
<dbReference type="Pfam" id="PF03828">
    <property type="entry name" value="PAP_assoc"/>
    <property type="match status" value="2"/>
</dbReference>
<dbReference type="Pfam" id="PF22600">
    <property type="entry name" value="MTPAP-like_central"/>
    <property type="match status" value="1"/>
</dbReference>
<dbReference type="GO" id="GO:0050265">
    <property type="term" value="F:RNA uridylyltransferase activity"/>
    <property type="evidence" value="ECO:0007669"/>
    <property type="project" value="TreeGrafter"/>
</dbReference>
<keyword evidence="3" id="KW-0808">Transferase</keyword>
<evidence type="ECO:0000256" key="2">
    <source>
        <dbReference type="ARBA" id="ARBA00001946"/>
    </source>
</evidence>
<keyword evidence="4" id="KW-0479">Metal-binding</keyword>
<dbReference type="GO" id="GO:1990817">
    <property type="term" value="F:poly(A) RNA polymerase activity"/>
    <property type="evidence" value="ECO:0007669"/>
    <property type="project" value="UniProtKB-ARBA"/>
</dbReference>
<proteinExistence type="predicted"/>
<dbReference type="Gene3D" id="1.10.1410.10">
    <property type="match status" value="2"/>
</dbReference>
<keyword evidence="10" id="KW-1185">Reference proteome</keyword>
<dbReference type="EMBL" id="BMAO01037219">
    <property type="protein sequence ID" value="GFR16160.1"/>
    <property type="molecule type" value="Genomic_DNA"/>
</dbReference>
<reference evidence="9" key="1">
    <citation type="submission" date="2020-07" db="EMBL/GenBank/DDBJ databases">
        <title>Multicomponent nature underlies the extraordinary mechanical properties of spider dragline silk.</title>
        <authorList>
            <person name="Kono N."/>
            <person name="Nakamura H."/>
            <person name="Mori M."/>
            <person name="Yoshida Y."/>
            <person name="Ohtoshi R."/>
            <person name="Malay A.D."/>
            <person name="Moran D.A.P."/>
            <person name="Tomita M."/>
            <person name="Numata K."/>
            <person name="Arakawa K."/>
        </authorList>
    </citation>
    <scope>NUCLEOTIDE SEQUENCE</scope>
</reference>
<dbReference type="SUPFAM" id="SSF81631">
    <property type="entry name" value="PAP/OAS1 substrate-binding domain"/>
    <property type="match status" value="2"/>
</dbReference>
<comment type="cofactor">
    <cofactor evidence="2">
        <name>Mg(2+)</name>
        <dbReference type="ChEBI" id="CHEBI:18420"/>
    </cofactor>
</comment>
<dbReference type="SUPFAM" id="SSF81301">
    <property type="entry name" value="Nucleotidyltransferase"/>
    <property type="match status" value="1"/>
</dbReference>
<comment type="cofactor">
    <cofactor evidence="1">
        <name>Mn(2+)</name>
        <dbReference type="ChEBI" id="CHEBI:29035"/>
    </cofactor>
</comment>
<evidence type="ECO:0000256" key="6">
    <source>
        <dbReference type="SAM" id="MobiDB-lite"/>
    </source>
</evidence>
<protein>
    <submittedName>
        <fullName evidence="9">Terminal uridylyltransferase 7</fullName>
    </submittedName>
</protein>
<dbReference type="InterPro" id="IPR054708">
    <property type="entry name" value="MTPAP-like_central"/>
</dbReference>
<dbReference type="GO" id="GO:0046872">
    <property type="term" value="F:metal ion binding"/>
    <property type="evidence" value="ECO:0007669"/>
    <property type="project" value="UniProtKB-KW"/>
</dbReference>
<evidence type="ECO:0000256" key="3">
    <source>
        <dbReference type="ARBA" id="ARBA00022679"/>
    </source>
</evidence>
<evidence type="ECO:0000313" key="10">
    <source>
        <dbReference type="Proteomes" id="UP000887116"/>
    </source>
</evidence>
<gene>
    <name evidence="9" type="primary">Tut7</name>
    <name evidence="9" type="ORF">TNCT_141911</name>
</gene>
<dbReference type="CDD" id="cd05402">
    <property type="entry name" value="NT_PAP_TUTase"/>
    <property type="match status" value="1"/>
</dbReference>
<evidence type="ECO:0000256" key="5">
    <source>
        <dbReference type="ARBA" id="ARBA00022842"/>
    </source>
</evidence>
<evidence type="ECO:0000256" key="4">
    <source>
        <dbReference type="ARBA" id="ARBA00022723"/>
    </source>
</evidence>
<dbReference type="InterPro" id="IPR043519">
    <property type="entry name" value="NT_sf"/>
</dbReference>
<sequence length="1104" mass="126292">MAELLPEKGSSDRKGPSKKSKEIGIYRPKIGAFAQRCKSERSNQPFSCEQDSNLGNKYKNQLNSVADSEKCKSHKKISSYRNSFTSNKTSSNGDNRFGNDPKIVFEEDFIKCKQEDFSEVINHSLPITTKNNDSDLEKRSNEVEDPKIKLSFDEHHVKISTDRTFNLKRKFLGDGKLDLNITFKNDNNYISEIVNIPLDTEHETVNDNSDETFCLASKLNCVNDEIKQNSSLYSVSNELKNNLPEISTIQSNLESSISLDDSTDYCASLYKCKITDLAASVSYNNHQSFIPPPQPKPVTNTVIYPPEVTGEIQLNSSAFPCLSTENSAGRSSDFVNRSVSSSNESDCKDTVDIKTAAHDLDDKQIDEITKFLENIVHEKSMASDIADRVVKDVNKVLSYRMKGNMVYAYGSYRIDTAVTTSNLNLALKTDQPVKNNFLLLLQKVLSKNLTNYQVYPFEEEQNARRSKICFSQNELGVYCEIIYLGDTVSQYLKLSNILRSVCKYDERVKILCSATRRWAEDCEIQDPEKGMLHPIGFTLLVIHFLQQMEKPVLPLINLSSENWGLHNLPLKNKASVGELWLKFLKYYSCTFNWTENVISVTDEKIVPKSKKFWDVSWIAIEDPMSKKNIADSIITSDRAEIIISSFKSTYEYFLSPLSDSDSSSESGETGSQNSEKYSFLECALPPVFDSDCDDDSEYENCQEHQRIVLEPLKKISELSMSCVNHVLIEAYKEFKIPDYKVNERKAFVRELEKELKRLYPDVELTLFGSSVNGFGFKNSDLDICMTFKAKDKTDIYAPAVLRRVLKQLRKNKSYKNVVPLYSAQVPIIKFHYIAKNWNCDLSFYNVLAVHNSILLHKYSLMDERCKILGYCLKLLAKKANIADGASRTLSSYSYILMVIHYLQQVNPPVLPVMPVFDKEAFEKRIVVPQALKSRNYWCLETVTELKKRYRLSEKNTSSVGELWLGLLEYYVKFDFDKAVTITENEPVLTSTLMKSARFINIEDPFLSKKNLGCIVSENKAETSRRVLQRARMLFGKDCPYENKENLQSYYFSPSNLTNQYVKDVECLSCGCFGHEKIDCTKANPFKKKQFMNRTQTNYKASWDE</sequence>
<keyword evidence="9" id="KW-0548">Nucleotidyltransferase</keyword>
<feature type="region of interest" description="Disordered" evidence="6">
    <location>
        <begin position="1"/>
        <end position="25"/>
    </location>
</feature>
<dbReference type="PANTHER" id="PTHR12271">
    <property type="entry name" value="POLY A POLYMERASE CID PAP -RELATED"/>
    <property type="match status" value="1"/>
</dbReference>
<feature type="domain" description="PAP-associated" evidence="7">
    <location>
        <begin position="575"/>
        <end position="628"/>
    </location>
</feature>